<dbReference type="InterPro" id="IPR007110">
    <property type="entry name" value="Ig-like_dom"/>
</dbReference>
<dbReference type="InterPro" id="IPR022398">
    <property type="entry name" value="Peptidase_S8_His-AS"/>
</dbReference>
<evidence type="ECO:0000259" key="8">
    <source>
        <dbReference type="PROSITE" id="PS50835"/>
    </source>
</evidence>
<dbReference type="SUPFAM" id="SSF50939">
    <property type="entry name" value="Sialidases"/>
    <property type="match status" value="2"/>
</dbReference>
<dbReference type="PROSITE" id="PS50835">
    <property type="entry name" value="IG_LIKE"/>
    <property type="match status" value="1"/>
</dbReference>
<reference evidence="9" key="1">
    <citation type="submission" date="2021-01" db="EMBL/GenBank/DDBJ databases">
        <title>Modified the classification status of verrucomicrobia.</title>
        <authorList>
            <person name="Feng X."/>
        </authorList>
    </citation>
    <scope>NUCLEOTIDE SEQUENCE</scope>
    <source>
        <strain evidence="9">5K15</strain>
    </source>
</reference>
<dbReference type="InterPro" id="IPR015500">
    <property type="entry name" value="Peptidase_S8_subtilisin-rel"/>
</dbReference>
<dbReference type="SUPFAM" id="SSF52743">
    <property type="entry name" value="Subtilisin-like"/>
    <property type="match status" value="1"/>
</dbReference>
<dbReference type="PROSITE" id="PS51892">
    <property type="entry name" value="SUBTILASE"/>
    <property type="match status" value="1"/>
</dbReference>
<dbReference type="PRINTS" id="PR00723">
    <property type="entry name" value="SUBTILISIN"/>
</dbReference>
<evidence type="ECO:0000256" key="5">
    <source>
        <dbReference type="PROSITE-ProRule" id="PRU01240"/>
    </source>
</evidence>
<dbReference type="CDD" id="cd07473">
    <property type="entry name" value="Peptidases_S8_Subtilisin_like"/>
    <property type="match status" value="1"/>
</dbReference>
<dbReference type="InterPro" id="IPR036179">
    <property type="entry name" value="Ig-like_dom_sf"/>
</dbReference>
<feature type="active site" description="Charge relay system" evidence="5">
    <location>
        <position position="268"/>
    </location>
</feature>
<comment type="similarity">
    <text evidence="1 5">Belongs to the peptidase S8 family.</text>
</comment>
<dbReference type="PANTHER" id="PTHR43806">
    <property type="entry name" value="PEPTIDASE S8"/>
    <property type="match status" value="1"/>
</dbReference>
<name>A0AAE2SFL0_9BACT</name>
<dbReference type="InterPro" id="IPR003599">
    <property type="entry name" value="Ig_sub"/>
</dbReference>
<feature type="active site" description="Charge relay system" evidence="5">
    <location>
        <position position="307"/>
    </location>
</feature>
<dbReference type="InterPro" id="IPR036852">
    <property type="entry name" value="Peptidase_S8/S53_dom_sf"/>
</dbReference>
<dbReference type="InterPro" id="IPR013783">
    <property type="entry name" value="Ig-like_fold"/>
</dbReference>
<dbReference type="Pfam" id="PF00082">
    <property type="entry name" value="Peptidase_S8"/>
    <property type="match status" value="1"/>
</dbReference>
<feature type="active site" description="Charge relay system" evidence="5">
    <location>
        <position position="468"/>
    </location>
</feature>
<comment type="caution">
    <text evidence="9">The sequence shown here is derived from an EMBL/GenBank/DDBJ whole genome shotgun (WGS) entry which is preliminary data.</text>
</comment>
<keyword evidence="7" id="KW-0732">Signal</keyword>
<accession>A0AAE2SFL0</accession>
<dbReference type="InterPro" id="IPR044060">
    <property type="entry name" value="Bacterial_rp_domain"/>
</dbReference>
<dbReference type="GO" id="GO:0004252">
    <property type="term" value="F:serine-type endopeptidase activity"/>
    <property type="evidence" value="ECO:0007669"/>
    <property type="project" value="UniProtKB-UniRule"/>
</dbReference>
<proteinExistence type="inferred from homology"/>
<dbReference type="RefSeq" id="WP_309491083.1">
    <property type="nucleotide sequence ID" value="NZ_JAENIG010000014.1"/>
</dbReference>
<keyword evidence="4 5" id="KW-0720">Serine protease</keyword>
<feature type="domain" description="Ig-like" evidence="8">
    <location>
        <begin position="878"/>
        <end position="960"/>
    </location>
</feature>
<dbReference type="EMBL" id="JAENIG010000014">
    <property type="protein sequence ID" value="MBK1856462.1"/>
    <property type="molecule type" value="Genomic_DNA"/>
</dbReference>
<keyword evidence="2 5" id="KW-0645">Protease</keyword>
<evidence type="ECO:0000313" key="9">
    <source>
        <dbReference type="EMBL" id="MBK1856462.1"/>
    </source>
</evidence>
<dbReference type="SUPFAM" id="SSF110296">
    <property type="entry name" value="Oligoxyloglucan reducing end-specific cellobiohydrolase"/>
    <property type="match status" value="3"/>
</dbReference>
<protein>
    <submittedName>
        <fullName evidence="9">S8 family serine peptidase</fullName>
    </submittedName>
</protein>
<dbReference type="PROSITE" id="PS00138">
    <property type="entry name" value="SUBTILASE_SER"/>
    <property type="match status" value="1"/>
</dbReference>
<organism evidence="9 10">
    <name type="scientific">Oceaniferula flava</name>
    <dbReference type="NCBI Taxonomy" id="2800421"/>
    <lineage>
        <taxon>Bacteria</taxon>
        <taxon>Pseudomonadati</taxon>
        <taxon>Verrucomicrobiota</taxon>
        <taxon>Verrucomicrobiia</taxon>
        <taxon>Verrucomicrobiales</taxon>
        <taxon>Verrucomicrobiaceae</taxon>
        <taxon>Oceaniferula</taxon>
    </lineage>
</organism>
<dbReference type="InterPro" id="IPR000209">
    <property type="entry name" value="Peptidase_S8/S53_dom"/>
</dbReference>
<dbReference type="Proteomes" id="UP000634206">
    <property type="component" value="Unassembled WGS sequence"/>
</dbReference>
<evidence type="ECO:0000256" key="6">
    <source>
        <dbReference type="SAM" id="MobiDB-lite"/>
    </source>
</evidence>
<dbReference type="InterPro" id="IPR036278">
    <property type="entry name" value="Sialidase_sf"/>
</dbReference>
<evidence type="ECO:0000256" key="1">
    <source>
        <dbReference type="ARBA" id="ARBA00011073"/>
    </source>
</evidence>
<dbReference type="SMART" id="SM00409">
    <property type="entry name" value="IG"/>
    <property type="match status" value="2"/>
</dbReference>
<dbReference type="Gene3D" id="2.60.40.10">
    <property type="entry name" value="Immunoglobulins"/>
    <property type="match status" value="4"/>
</dbReference>
<dbReference type="Gene3D" id="3.40.50.200">
    <property type="entry name" value="Peptidase S8/S53 domain"/>
    <property type="match status" value="1"/>
</dbReference>
<dbReference type="Pfam" id="PF18998">
    <property type="entry name" value="Flg_new_2"/>
    <property type="match status" value="2"/>
</dbReference>
<keyword evidence="10" id="KW-1185">Reference proteome</keyword>
<feature type="compositionally biased region" description="Polar residues" evidence="6">
    <location>
        <begin position="675"/>
        <end position="687"/>
    </location>
</feature>
<sequence>MKRLLLPLCLILAAVVLYLGTRTQHETTAPAPSSKSSQKELAHSPSNNESALRSSKRTNAVVQDSEAPVQAQSEPVHAADDFVKKVISETWIDASEDKAGRRRVRVVEADFKYPHLRLEEEVWTDPDTGEQTVKRLRASVADHLMVGLKQGADEMVARNLLEQNGYRVRAVEPGSFILTELDDFQQAESQQKSIAEIQGLNEFIDFAEPDYLVYPTVTPNDPAYGSQKMWGLHNPGNSAGTVADADIDAPEGWDIRHDAANVVVAVTDTGIQYNHEDLVNNMWSDGSGNHGYDAYDDDLDPMDTGGHGTHCAGTIGAQGNNNIGLTGVAWDVQLMGLRFLGPQGGSTSDGIKVINYARENGADIISASWGGGGYSQSLYNAIQAAGNAGIPFIAAAGNDALNNDSTPHYPSSYDLPTLVAVASTTSSDQLSTFSCYGRYSVDIGAPGSSIWSAYIGSNSSYKNLNGTSMATPHVSGAMALARAQFPGDDAVELIARLYSSVDHISALAGKVSTGGRLNLHKLLGASASVVSNDDFDDALRFEGDYGFWSGSNNTATREADEDDFNPIVTGSRSLWYAWKAPFSGLVEFEVRADVTPFRVIAFSGDERDNLVVVADGNETPDTTETIRFYCEEDQEYRFLIDSSHAQGQSLVVSLALKPANDAFGDAIYLSGSRFSTSGSNRDATSQPFEDYSPHAGGGQGNSVWWRWTADFDGEFVITTQGSEFDTVLAVYTGTPGVNFNEVASNDDRNALDWTSQVTFAAESGTTYYIAVDGYRGDASGGILLNGFEAGSLVIVYQPSSRSVKLGDTVDFSVHGAGSNTIQYQWYKNGTAISGARSNSLRIENVIASDFTTYYAILSDGTNTIQSNQVALTELRVAPQIVVNPKSRSVATGENLWLSPQVTGSAPLTYQWYKDDVALTGETGVSLAITNAQVANNGHYHLEVSNELGTAETALIDIRVSDVPWSVWNQRYPTPQSNDIHDMIYAEGMFVAIGSGGAITTSVDCESWRLHSVGDNGFRLRRIAYGGGKWLAADWSGNFVSSDDGETWHAYSNETIGVSSGVTELFYWNGKFHYITRDTGDSFIYSSVDGMSWTLTKSFPGRVFNSPIFSADRLVLIESYANAITATTDMVTWAEGTAPTVSGAALKGGEGVFIDGEFRVWSNEGGKKLWQSSDGVTWTYTDYNSETNWIGRSNSNTSNHRIQLHDGKVYWANGNDLYVSEDGIHWASYSPGFDVNAVTVGNGLIAISGGGGVTASATKPYNLYGEDLSGLYSDTYFSGLKVVNNRAWVYGSAGYFSSADGLVWREEETLVDVDSLIYANDSYWSANQIAVNGSDQKIYRGLYPTNMTEVSESNLSYITKLAYHDGTFVAFSTFPSGSFYTSSDGIHWTSVGPSFSGGYKIKKLEYIGDRFVGLSSNGKIYTSPDGTTWSVFDTGENSLNDPEVLAYGLDYYLAAGTEGKLWSSQDGVTWSVQDLSSYRNGSGNGETTIAADDHGVAVFMGNKGVYSTDLQSWVEFSLPAASFSAASSFAGSVVAAGGYGSMAILQGGSPLSNAPVVGFDNLTHNGRYSVNSRIAVQTTAFDPEAGAILVSFWVNGVKISESTVNNPEFLWYPTSVGEYVLRVEATDVSGVRNEARIVVNVSGSTTIGNHARLSNASAVTTQGDSLFLLTETGGVAIYGEGEVARDLVLPTSDSLTSVAYSGGVYLVAGDEVFASSDGINWTLIPDLSGEASYHGGKFFITSSGKLSYSDDGFNWTTVDCAYMPATGGQVLYFNNLIWVCGGNQIAVSENGGLTWITSGIAGNRLVLSNEEVMTLANGQIRRSTDGLTWTTEDSPGNLSGFFIESGGRIFLCQNHILSGYVLKYFSVDGSTWAPLDVDLKFYEMSYGHGQWVCFGPYAAYRSSDGITWELFLGDESLQSPAPDTPFEQTPFNARSWQIAYQEDTGFVAVGYTWSDQLHAVSPDGVNWTYEKGASLQSEGLDLFAIHNGRAVTTSNGAIQWSDDLLTWEDVGNQPSGDVNQLTIVNGSYACVTSSGELGLSADGVNWTYQTVAADVPLAAVSYGNGKFVVLRKSHASVYVSMDGSTWTTHTLPNDSYKHVSFENEEFFVTDGYYSTPRLARSADGQVWTGITATPYLTSSTKFAYGGGYYLVSDGSRIYLTTDFSEWHTVSLPIYNTYISSVVYRSGRGFLISTSNGYYEINDDLSVAEYTTLSGQSGTLHLDGQTLYILSTTIEVETDDDLEISDLTMTPVTAGIGDTFTATVDMVNHGSTAVASDALSFSFTASKDAVYGNGDDVPMATGLRVNSPLLAQSNDSVSFEIVIPETIAAGNYMVFVSALTSSELRDRNPANNHFSTSEATLVIPEWVLNLDIDGNGQINQDFSALRYPHGAQVSLTANAGKGAAFAGWAGDAVGAESQITILMDGDKSVQANFSSRASLQLYLRGAGAVDGLADLGSYALNDTATLTATAAPGWEFSGWSGAATGSNTSANILMDEPKVVTAEFTLSLANWKSEHFTAAELADPLISGDEADPDGDGLKNWQEYLHLADPRDQQSTGVDSTKVAGGYLYMIFQRNAGATDGYSLECQGSRNLTSWDSPDFEERVLSSVDGVETVEARLPSTGNSKGFIRLQYNQTP</sequence>
<feature type="chain" id="PRO_5042103178" evidence="7">
    <location>
        <begin position="20"/>
        <end position="2634"/>
    </location>
</feature>
<dbReference type="PROSITE" id="PS00137">
    <property type="entry name" value="SUBTILASE_HIS"/>
    <property type="match status" value="1"/>
</dbReference>
<evidence type="ECO:0000256" key="2">
    <source>
        <dbReference type="ARBA" id="ARBA00022670"/>
    </source>
</evidence>
<dbReference type="InterPro" id="IPR034204">
    <property type="entry name" value="PfSUB1-like_cat_dom"/>
</dbReference>
<dbReference type="InterPro" id="IPR013098">
    <property type="entry name" value="Ig_I-set"/>
</dbReference>
<keyword evidence="3 5" id="KW-0378">Hydrolase</keyword>
<gene>
    <name evidence="9" type="ORF">JIN83_15940</name>
</gene>
<feature type="region of interest" description="Disordered" evidence="6">
    <location>
        <begin position="675"/>
        <end position="697"/>
    </location>
</feature>
<dbReference type="PANTHER" id="PTHR43806:SF11">
    <property type="entry name" value="CEREVISIN-RELATED"/>
    <property type="match status" value="1"/>
</dbReference>
<evidence type="ECO:0000256" key="3">
    <source>
        <dbReference type="ARBA" id="ARBA00022801"/>
    </source>
</evidence>
<feature type="compositionally biased region" description="Polar residues" evidence="6">
    <location>
        <begin position="44"/>
        <end position="62"/>
    </location>
</feature>
<evidence type="ECO:0000256" key="7">
    <source>
        <dbReference type="SAM" id="SignalP"/>
    </source>
</evidence>
<dbReference type="SUPFAM" id="SSF48726">
    <property type="entry name" value="Immunoglobulin"/>
    <property type="match status" value="2"/>
</dbReference>
<dbReference type="GO" id="GO:0006508">
    <property type="term" value="P:proteolysis"/>
    <property type="evidence" value="ECO:0007669"/>
    <property type="project" value="UniProtKB-KW"/>
</dbReference>
<feature type="compositionally biased region" description="Polar residues" evidence="6">
    <location>
        <begin position="26"/>
        <end position="36"/>
    </location>
</feature>
<feature type="signal peptide" evidence="7">
    <location>
        <begin position="1"/>
        <end position="19"/>
    </location>
</feature>
<dbReference type="InterPro" id="IPR023828">
    <property type="entry name" value="Peptidase_S8_Ser-AS"/>
</dbReference>
<dbReference type="InterPro" id="IPR050131">
    <property type="entry name" value="Peptidase_S8_subtilisin-like"/>
</dbReference>
<evidence type="ECO:0000313" key="10">
    <source>
        <dbReference type="Proteomes" id="UP000634206"/>
    </source>
</evidence>
<dbReference type="Pfam" id="PF07679">
    <property type="entry name" value="I-set"/>
    <property type="match status" value="1"/>
</dbReference>
<evidence type="ECO:0000256" key="4">
    <source>
        <dbReference type="ARBA" id="ARBA00022825"/>
    </source>
</evidence>
<feature type="region of interest" description="Disordered" evidence="6">
    <location>
        <begin position="26"/>
        <end position="74"/>
    </location>
</feature>